<evidence type="ECO:0000256" key="6">
    <source>
        <dbReference type="ARBA" id="ARBA00023326"/>
    </source>
</evidence>
<dbReference type="Pfam" id="PF13199">
    <property type="entry name" value="Glyco_hydro_66"/>
    <property type="match status" value="1"/>
</dbReference>
<keyword evidence="6" id="KW-0624">Polysaccharide degradation</keyword>
<dbReference type="Pfam" id="PF00553">
    <property type="entry name" value="CBM_2"/>
    <property type="match status" value="1"/>
</dbReference>
<evidence type="ECO:0000256" key="1">
    <source>
        <dbReference type="ARBA" id="ARBA00010837"/>
    </source>
</evidence>
<keyword evidence="4" id="KW-0119">Carbohydrate metabolism</keyword>
<dbReference type="CDD" id="cd00063">
    <property type="entry name" value="FN3"/>
    <property type="match status" value="2"/>
</dbReference>
<evidence type="ECO:0000313" key="11">
    <source>
        <dbReference type="Proteomes" id="UP000000851"/>
    </source>
</evidence>
<dbReference type="InterPro" id="IPR008965">
    <property type="entry name" value="CBM2/CBM3_carb-bd_dom_sf"/>
</dbReference>
<keyword evidence="2" id="KW-0732">Signal</keyword>
<evidence type="ECO:0000256" key="3">
    <source>
        <dbReference type="ARBA" id="ARBA00022737"/>
    </source>
</evidence>
<dbReference type="eggNOG" id="COG5297">
    <property type="taxonomic scope" value="Bacteria"/>
</dbReference>
<feature type="domain" description="Fibronectin type-III" evidence="8">
    <location>
        <begin position="807"/>
        <end position="898"/>
    </location>
</feature>
<dbReference type="InParanoid" id="C7Q3N8"/>
<feature type="domain" description="Fibronectin type-III" evidence="8">
    <location>
        <begin position="711"/>
        <end position="800"/>
    </location>
</feature>
<dbReference type="InterPro" id="IPR003961">
    <property type="entry name" value="FN3_dom"/>
</dbReference>
<evidence type="ECO:0000259" key="9">
    <source>
        <dbReference type="PROSITE" id="PS51173"/>
    </source>
</evidence>
<dbReference type="SMART" id="SM00060">
    <property type="entry name" value="FN3"/>
    <property type="match status" value="2"/>
</dbReference>
<dbReference type="STRING" id="479433.Caci_6973"/>
<dbReference type="HOGENOM" id="CLU_298398_0_0_11"/>
<keyword evidence="11" id="KW-1185">Reference proteome</keyword>
<dbReference type="InterPro" id="IPR036116">
    <property type="entry name" value="FN3_sf"/>
</dbReference>
<evidence type="ECO:0000256" key="4">
    <source>
        <dbReference type="ARBA" id="ARBA00023277"/>
    </source>
</evidence>
<dbReference type="InterPro" id="IPR050991">
    <property type="entry name" value="ECM_Regulatory_Proteins"/>
</dbReference>
<evidence type="ECO:0000313" key="10">
    <source>
        <dbReference type="EMBL" id="ACU75803.1"/>
    </source>
</evidence>
<dbReference type="Proteomes" id="UP000000851">
    <property type="component" value="Chromosome"/>
</dbReference>
<evidence type="ECO:0000256" key="2">
    <source>
        <dbReference type="ARBA" id="ARBA00022729"/>
    </source>
</evidence>
<dbReference type="GO" id="GO:0004553">
    <property type="term" value="F:hydrolase activity, hydrolyzing O-glycosyl compounds"/>
    <property type="evidence" value="ECO:0007669"/>
    <property type="project" value="InterPro"/>
</dbReference>
<dbReference type="Pfam" id="PF00041">
    <property type="entry name" value="fn3"/>
    <property type="match status" value="2"/>
</dbReference>
<dbReference type="AlphaFoldDB" id="C7Q3N8"/>
<dbReference type="Gene3D" id="2.60.40.290">
    <property type="match status" value="1"/>
</dbReference>
<comment type="similarity">
    <text evidence="1">Belongs to the glycosyl hydrolase 66 family.</text>
</comment>
<dbReference type="CAZy" id="GH66">
    <property type="family name" value="Glycoside Hydrolase Family 66"/>
</dbReference>
<dbReference type="SMART" id="SM00637">
    <property type="entry name" value="CBD_II"/>
    <property type="match status" value="1"/>
</dbReference>
<dbReference type="PANTHER" id="PTHR46708:SF2">
    <property type="entry name" value="FIBRONECTIN TYPE-III DOMAIN-CONTAINING PROTEIN"/>
    <property type="match status" value="1"/>
</dbReference>
<evidence type="ECO:0000259" key="8">
    <source>
        <dbReference type="PROSITE" id="PS50853"/>
    </source>
</evidence>
<protein>
    <submittedName>
        <fullName evidence="10">Cellulose-binding family II</fullName>
    </submittedName>
</protein>
<dbReference type="PANTHER" id="PTHR46708">
    <property type="entry name" value="TENASCIN"/>
    <property type="match status" value="1"/>
</dbReference>
<dbReference type="Gene3D" id="2.60.40.1180">
    <property type="entry name" value="Golgi alpha-mannosidase II"/>
    <property type="match status" value="1"/>
</dbReference>
<dbReference type="PROSITE" id="PS51173">
    <property type="entry name" value="CBM2"/>
    <property type="match status" value="1"/>
</dbReference>
<reference evidence="10 11" key="1">
    <citation type="journal article" date="2009" name="Stand. Genomic Sci.">
        <title>Complete genome sequence of Catenulispora acidiphila type strain (ID 139908).</title>
        <authorList>
            <person name="Copeland A."/>
            <person name="Lapidus A."/>
            <person name="Glavina Del Rio T."/>
            <person name="Nolan M."/>
            <person name="Lucas S."/>
            <person name="Chen F."/>
            <person name="Tice H."/>
            <person name="Cheng J.F."/>
            <person name="Bruce D."/>
            <person name="Goodwin L."/>
            <person name="Pitluck S."/>
            <person name="Mikhailova N."/>
            <person name="Pati A."/>
            <person name="Ivanova N."/>
            <person name="Mavromatis K."/>
            <person name="Chen A."/>
            <person name="Palaniappan K."/>
            <person name="Chain P."/>
            <person name="Land M."/>
            <person name="Hauser L."/>
            <person name="Chang Y.J."/>
            <person name="Jeffries C.D."/>
            <person name="Chertkov O."/>
            <person name="Brettin T."/>
            <person name="Detter J.C."/>
            <person name="Han C."/>
            <person name="Ali Z."/>
            <person name="Tindall B.J."/>
            <person name="Goker M."/>
            <person name="Bristow J."/>
            <person name="Eisen J.A."/>
            <person name="Markowitz V."/>
            <person name="Hugenholtz P."/>
            <person name="Kyrpides N.C."/>
            <person name="Klenk H.P."/>
        </authorList>
    </citation>
    <scope>NUCLEOTIDE SEQUENCE [LARGE SCALE GENOMIC DNA]</scope>
    <source>
        <strain evidence="11">DSM 44928 / JCM 14897 / NBRC 102108 / NRRL B-24433 / ID139908</strain>
    </source>
</reference>
<keyword evidence="5" id="KW-0378">Hydrolase</keyword>
<dbReference type="CDD" id="cd14745">
    <property type="entry name" value="GH66"/>
    <property type="match status" value="1"/>
</dbReference>
<dbReference type="EMBL" id="CP001700">
    <property type="protein sequence ID" value="ACU75803.1"/>
    <property type="molecule type" value="Genomic_DNA"/>
</dbReference>
<sequence precursor="true">MHIRTRRRIPARDHRPRAVRPSRHRAALAVAALAASVIGWMPGVSSAAPAAASGTSGDPGVARTQQVLASITTDKSRYAPGDTVSLTVNAANKTGSAISGGAVTLYFMTMQNAASASQAQTLNLGSGASSTLAFHWTAPSTDYTGYMVSAVATDSSGKALDSINVAVDVSSDWSRFPRYGYMTNNSFGNQGLSTSQAASIMSSMSNYHIDGLQFYDWQYNHDQPLCGTVSAPCSSWTDDGNQKTVYASAVKDLVTAAHNSNIVAMPYNAIFSADNGSCCGAPDYHTQGLGVSPSWGVYQDTNHSKPLAFFQWDYMDPSNPGWQQYLMGQQNAAIQAFDFDGFHGDTFGDPDTVDYNYNGQPAGVASDSCTTDTDGAHSTTPVHNVAGSATWLSGTFPSFLSYAKSALGSGKYLMFNPVTYDHAHCEANTSAVDLLYSELWPNDRDQYWDYGSLKTAIDQGFSESASASPTGRGKSLTVAAYTDFANGGGGTFNTPDVLLLDSTLFASGGSHEELGDNGLMLDYQEYRAGATPMSASLSQSVQNYYDFMTAYENLLRDGQTATNQTVAVSGQTVSSQATPGDVWAFTKQDADHEVIQLINMVGQSSNLWQTGACDMCSHITTPHPAPTQLTNVPVKYYFKNTPKAVMFASPDYNNGTTYSVPFTTGTDSGGSYVSFTVPSLNYWDMVYTSQTGPGDAPVLPGSGGTPTAPGAPGTPVASNITANSATLTWTAATAGSNPVAGYDVYRVGSPDAVVASSTGLSANVSGLSPSTSYQFYVKAKDSTGLTGSASGTTSVTTASGGSTPPGAPGTPAASNVTTSAATLTWTAAAAGSNPISGYQVFQVGNPDKVVASTGAGTLSATITGLSPSTAYQFYVKAKDSTGLTGSASGTTAVTTAGAPPPSTAKVTYAVQSDWGSGMSVAVTITNTGSTAINGWTLGFAFPGNQQVGSGWNANWSQNGHNVTATNQSFNGAIAPGASISIGFSGTYSGADAKPSAFTVNGLPATVG</sequence>
<dbReference type="OrthoDB" id="5381276at2"/>
<dbReference type="SUPFAM" id="SSF49265">
    <property type="entry name" value="Fibronectin type III"/>
    <property type="match status" value="1"/>
</dbReference>
<dbReference type="InterPro" id="IPR013783">
    <property type="entry name" value="Ig-like_fold"/>
</dbReference>
<dbReference type="InterPro" id="IPR025092">
    <property type="entry name" value="Glyco_hydro_66"/>
</dbReference>
<dbReference type="Gene3D" id="3.20.20.80">
    <property type="entry name" value="Glycosidases"/>
    <property type="match status" value="1"/>
</dbReference>
<feature type="region of interest" description="Disordered" evidence="7">
    <location>
        <begin position="783"/>
        <end position="815"/>
    </location>
</feature>
<gene>
    <name evidence="10" type="ordered locus">Caci_6973</name>
</gene>
<accession>C7Q3N8</accession>
<dbReference type="InterPro" id="IPR001919">
    <property type="entry name" value="CBD2"/>
</dbReference>
<dbReference type="InterPro" id="IPR013780">
    <property type="entry name" value="Glyco_hydro_b"/>
</dbReference>
<evidence type="ECO:0000256" key="7">
    <source>
        <dbReference type="SAM" id="MobiDB-lite"/>
    </source>
</evidence>
<dbReference type="InterPro" id="IPR012291">
    <property type="entry name" value="CBM2_carb-bd_dom_sf"/>
</dbReference>
<dbReference type="GO" id="GO:0000272">
    <property type="term" value="P:polysaccharide catabolic process"/>
    <property type="evidence" value="ECO:0007669"/>
    <property type="project" value="UniProtKB-KW"/>
</dbReference>
<dbReference type="KEGG" id="cai:Caci_6973"/>
<dbReference type="Gene3D" id="2.60.40.10">
    <property type="entry name" value="Immunoglobulins"/>
    <property type="match status" value="3"/>
</dbReference>
<keyword evidence="5" id="KW-0326">Glycosidase</keyword>
<organism evidence="10 11">
    <name type="scientific">Catenulispora acidiphila (strain DSM 44928 / JCM 14897 / NBRC 102108 / NRRL B-24433 / ID139908)</name>
    <dbReference type="NCBI Taxonomy" id="479433"/>
    <lineage>
        <taxon>Bacteria</taxon>
        <taxon>Bacillati</taxon>
        <taxon>Actinomycetota</taxon>
        <taxon>Actinomycetes</taxon>
        <taxon>Catenulisporales</taxon>
        <taxon>Catenulisporaceae</taxon>
        <taxon>Catenulispora</taxon>
    </lineage>
</organism>
<feature type="region of interest" description="Disordered" evidence="7">
    <location>
        <begin position="1"/>
        <end position="21"/>
    </location>
</feature>
<dbReference type="CAZy" id="CBM2">
    <property type="family name" value="Carbohydrate-Binding Module Family 2"/>
</dbReference>
<dbReference type="SUPFAM" id="SSF49384">
    <property type="entry name" value="Carbohydrate-binding domain"/>
    <property type="match status" value="1"/>
</dbReference>
<feature type="domain" description="CBM2" evidence="9">
    <location>
        <begin position="897"/>
        <end position="1007"/>
    </location>
</feature>
<evidence type="ECO:0000256" key="5">
    <source>
        <dbReference type="ARBA" id="ARBA00023295"/>
    </source>
</evidence>
<proteinExistence type="inferred from homology"/>
<dbReference type="PROSITE" id="PS50853">
    <property type="entry name" value="FN3"/>
    <property type="match status" value="2"/>
</dbReference>
<keyword evidence="3" id="KW-0677">Repeat</keyword>
<name>C7Q3N8_CATAD</name>
<dbReference type="GO" id="GO:0030247">
    <property type="term" value="F:polysaccharide binding"/>
    <property type="evidence" value="ECO:0007669"/>
    <property type="project" value="UniProtKB-UniRule"/>
</dbReference>